<name>A0A850C981_9ACTN</name>
<proteinExistence type="predicted"/>
<dbReference type="PANTHER" id="PTHR43252">
    <property type="entry name" value="TRANSCRIPTIONAL REGULATOR YQJI"/>
    <property type="match status" value="1"/>
</dbReference>
<dbReference type="InterPro" id="IPR036390">
    <property type="entry name" value="WH_DNA-bd_sf"/>
</dbReference>
<organism evidence="4 5">
    <name type="scientific">Glycomyces artemisiae</name>
    <dbReference type="NCBI Taxonomy" id="1076443"/>
    <lineage>
        <taxon>Bacteria</taxon>
        <taxon>Bacillati</taxon>
        <taxon>Actinomycetota</taxon>
        <taxon>Actinomycetes</taxon>
        <taxon>Glycomycetales</taxon>
        <taxon>Glycomycetaceae</taxon>
        <taxon>Glycomyces</taxon>
    </lineage>
</organism>
<evidence type="ECO:0000259" key="2">
    <source>
        <dbReference type="Pfam" id="PF03551"/>
    </source>
</evidence>
<feature type="domain" description="Transcription regulator PadR N-terminal" evidence="2">
    <location>
        <begin position="7"/>
        <end position="77"/>
    </location>
</feature>
<dbReference type="InterPro" id="IPR036388">
    <property type="entry name" value="WH-like_DNA-bd_sf"/>
</dbReference>
<comment type="caution">
    <text evidence="4">The sequence shown here is derived from an EMBL/GenBank/DDBJ whole genome shotgun (WGS) entry which is preliminary data.</text>
</comment>
<reference evidence="4 5" key="1">
    <citation type="submission" date="2020-05" db="EMBL/GenBank/DDBJ databases">
        <title>DNA-SIP metagenomic assembled genomes.</title>
        <authorList>
            <person name="Yu J."/>
        </authorList>
    </citation>
    <scope>NUCLEOTIDE SEQUENCE [LARGE SCALE GENOMIC DNA]</scope>
    <source>
        <strain evidence="4">Bin5.27</strain>
    </source>
</reference>
<feature type="domain" description="Transcription regulator PadR C-terminal" evidence="3">
    <location>
        <begin position="90"/>
        <end position="169"/>
    </location>
</feature>
<evidence type="ECO:0000313" key="4">
    <source>
        <dbReference type="EMBL" id="NUQ88313.1"/>
    </source>
</evidence>
<dbReference type="Gene3D" id="1.10.10.10">
    <property type="entry name" value="Winged helix-like DNA-binding domain superfamily/Winged helix DNA-binding domain"/>
    <property type="match status" value="1"/>
</dbReference>
<sequence length="190" mass="20898">MSLRYALLGLLADSPASGYDLTQRFEKELQMIWPAKHPQIYGELGKLADAGLIAVDSEGPRGRKVYRITPEGLAEVRRWLTEEPVDHTARLEALLRSLFYWLMDPEDLGAHLASEAAFYRAAAAGFREYAAAKDRGDYGDAPSVKSMRMTIEAGIRLYEALADWAEWAQTVPPPGPAAEGAASEGSEAER</sequence>
<dbReference type="Pfam" id="PF10400">
    <property type="entry name" value="Vir_act_alpha_C"/>
    <property type="match status" value="1"/>
</dbReference>
<gene>
    <name evidence="4" type="ORF">HOQ43_07605</name>
</gene>
<dbReference type="EMBL" id="JABFXE010000323">
    <property type="protein sequence ID" value="NUQ88313.1"/>
    <property type="molecule type" value="Genomic_DNA"/>
</dbReference>
<feature type="region of interest" description="Disordered" evidence="1">
    <location>
        <begin position="169"/>
        <end position="190"/>
    </location>
</feature>
<dbReference type="Pfam" id="PF03551">
    <property type="entry name" value="PadR"/>
    <property type="match status" value="1"/>
</dbReference>
<dbReference type="InterPro" id="IPR005149">
    <property type="entry name" value="Tscrpt_reg_PadR_N"/>
</dbReference>
<dbReference type="PANTHER" id="PTHR43252:SF2">
    <property type="entry name" value="TRANSCRIPTION REGULATOR, PADR-LIKE FAMILY"/>
    <property type="match status" value="1"/>
</dbReference>
<feature type="compositionally biased region" description="Low complexity" evidence="1">
    <location>
        <begin position="177"/>
        <end position="190"/>
    </location>
</feature>
<accession>A0A850C981</accession>
<evidence type="ECO:0000259" key="3">
    <source>
        <dbReference type="Pfam" id="PF10400"/>
    </source>
</evidence>
<dbReference type="AlphaFoldDB" id="A0A850C981"/>
<dbReference type="InterPro" id="IPR018309">
    <property type="entry name" value="Tscrpt_reg_PadR_C"/>
</dbReference>
<dbReference type="SUPFAM" id="SSF46785">
    <property type="entry name" value="Winged helix' DNA-binding domain"/>
    <property type="match status" value="1"/>
</dbReference>
<evidence type="ECO:0000313" key="5">
    <source>
        <dbReference type="Proteomes" id="UP000574690"/>
    </source>
</evidence>
<evidence type="ECO:0000256" key="1">
    <source>
        <dbReference type="SAM" id="MobiDB-lite"/>
    </source>
</evidence>
<protein>
    <submittedName>
        <fullName evidence="4">PadR family transcriptional regulator</fullName>
    </submittedName>
</protein>
<dbReference type="Proteomes" id="UP000574690">
    <property type="component" value="Unassembled WGS sequence"/>
</dbReference>